<dbReference type="GO" id="GO:0003677">
    <property type="term" value="F:DNA binding"/>
    <property type="evidence" value="ECO:0007669"/>
    <property type="project" value="InterPro"/>
</dbReference>
<evidence type="ECO:0000256" key="2">
    <source>
        <dbReference type="ARBA" id="ARBA00022763"/>
    </source>
</evidence>
<keyword evidence="3 5" id="KW-0378">Hydrolase</keyword>
<dbReference type="NCBIfam" id="NF002005">
    <property type="entry name" value="PRK00802.1-5"/>
    <property type="match status" value="1"/>
</dbReference>
<proteinExistence type="inferred from homology"/>
<dbReference type="EC" id="3.2.2.-" evidence="5"/>
<reference evidence="6 7" key="1">
    <citation type="submission" date="2019-03" db="EMBL/GenBank/DDBJ databases">
        <title>Genomic Encyclopedia of Type Strains, Phase IV (KMG-IV): sequencing the most valuable type-strain genomes for metagenomic binning, comparative biology and taxonomic classification.</title>
        <authorList>
            <person name="Goeker M."/>
        </authorList>
    </citation>
    <scope>NUCLEOTIDE SEQUENCE [LARGE SCALE GENOMIC DNA]</scope>
    <source>
        <strain evidence="6 7">DSM 16326</strain>
    </source>
</reference>
<keyword evidence="4 5" id="KW-0234">DNA repair</keyword>
<keyword evidence="7" id="KW-1185">Reference proteome</keyword>
<evidence type="ECO:0000256" key="5">
    <source>
        <dbReference type="HAMAP-Rule" id="MF_00527"/>
    </source>
</evidence>
<dbReference type="Proteomes" id="UP000294914">
    <property type="component" value="Unassembled WGS sequence"/>
</dbReference>
<evidence type="ECO:0000313" key="6">
    <source>
        <dbReference type="EMBL" id="TDY03893.1"/>
    </source>
</evidence>
<comment type="caution">
    <text evidence="6">The sequence shown here is derived from an EMBL/GenBank/DDBJ whole genome shotgun (WGS) entry which is preliminary data.</text>
</comment>
<dbReference type="SUPFAM" id="SSF50486">
    <property type="entry name" value="FMT C-terminal domain-like"/>
    <property type="match status" value="1"/>
</dbReference>
<dbReference type="GO" id="GO:0003905">
    <property type="term" value="F:alkylbase DNA N-glycosylase activity"/>
    <property type="evidence" value="ECO:0007669"/>
    <property type="project" value="InterPro"/>
</dbReference>
<evidence type="ECO:0000256" key="1">
    <source>
        <dbReference type="ARBA" id="ARBA00009232"/>
    </source>
</evidence>
<dbReference type="PANTHER" id="PTHR10429:SF0">
    <property type="entry name" value="DNA-3-METHYLADENINE GLYCOSYLASE"/>
    <property type="match status" value="1"/>
</dbReference>
<keyword evidence="2 5" id="KW-0227">DNA damage</keyword>
<dbReference type="AlphaFoldDB" id="A0A4R8J210"/>
<dbReference type="Gene3D" id="3.10.300.10">
    <property type="entry name" value="Methylpurine-DNA glycosylase (MPG)"/>
    <property type="match status" value="1"/>
</dbReference>
<dbReference type="RefSeq" id="WP_134080464.1">
    <property type="nucleotide sequence ID" value="NZ_SOQX01000001.1"/>
</dbReference>
<evidence type="ECO:0000256" key="4">
    <source>
        <dbReference type="ARBA" id="ARBA00023204"/>
    </source>
</evidence>
<dbReference type="InterPro" id="IPR003180">
    <property type="entry name" value="MPG"/>
</dbReference>
<dbReference type="InterPro" id="IPR036995">
    <property type="entry name" value="MPG_sf"/>
</dbReference>
<comment type="similarity">
    <text evidence="1 5">Belongs to the DNA glycosylase MPG family.</text>
</comment>
<gene>
    <name evidence="6" type="ORF">EDC23_0264</name>
</gene>
<dbReference type="OrthoDB" id="9794313at2"/>
<dbReference type="EMBL" id="SOQX01000001">
    <property type="protein sequence ID" value="TDY03893.1"/>
    <property type="molecule type" value="Genomic_DNA"/>
</dbReference>
<protein>
    <recommendedName>
        <fullName evidence="5">Putative 3-methyladenine DNA glycosylase</fullName>
        <ecNumber evidence="5">3.2.2.-</ecNumber>
    </recommendedName>
</protein>
<evidence type="ECO:0000256" key="3">
    <source>
        <dbReference type="ARBA" id="ARBA00022801"/>
    </source>
</evidence>
<dbReference type="HAMAP" id="MF_00527">
    <property type="entry name" value="3MGH"/>
    <property type="match status" value="1"/>
</dbReference>
<organism evidence="6 7">
    <name type="scientific">Thiohalophilus thiocyanatoxydans</name>
    <dbReference type="NCBI Taxonomy" id="381308"/>
    <lineage>
        <taxon>Bacteria</taxon>
        <taxon>Pseudomonadati</taxon>
        <taxon>Pseudomonadota</taxon>
        <taxon>Gammaproteobacteria</taxon>
        <taxon>Thiohalomonadales</taxon>
        <taxon>Thiohalophilaceae</taxon>
        <taxon>Thiohalophilus</taxon>
    </lineage>
</organism>
<sequence length="230" mass="26131">MARLTPAFFDQAPCELARALLGKVIRHRYHDQGRDHWLACRIIETEAYYLAERGSHSSQGYTPKRAAMFMPPGTIYMYYARGGDSLNISARGKGNAVLIKSAVVHFDRTSPRDNLKLMQRLNPVKSSGKLRLEAKLCSGQTLLCAALGLKVDRWDQQQFDTQHFYLDDVGYRPGTIIQTTRLGIPAGRDEHLMYRYIDYAHAAQCTSNPLRKRNQQEDRDYVLHPLSATG</sequence>
<dbReference type="InterPro" id="IPR011034">
    <property type="entry name" value="Formyl_transferase-like_C_sf"/>
</dbReference>
<dbReference type="GO" id="GO:0006284">
    <property type="term" value="P:base-excision repair"/>
    <property type="evidence" value="ECO:0007669"/>
    <property type="project" value="InterPro"/>
</dbReference>
<name>A0A4R8J210_9GAMM</name>
<evidence type="ECO:0000313" key="7">
    <source>
        <dbReference type="Proteomes" id="UP000294914"/>
    </source>
</evidence>
<accession>A0A4R8J210</accession>
<dbReference type="Pfam" id="PF02245">
    <property type="entry name" value="Pur_DNA_glyco"/>
    <property type="match status" value="1"/>
</dbReference>
<dbReference type="PANTHER" id="PTHR10429">
    <property type="entry name" value="DNA-3-METHYLADENINE GLYCOSYLASE"/>
    <property type="match status" value="1"/>
</dbReference>